<feature type="transmembrane region" description="Helical" evidence="2">
    <location>
        <begin position="32"/>
        <end position="55"/>
    </location>
</feature>
<dbReference type="EMBL" id="JAKLMC020000043">
    <property type="protein sequence ID" value="KAK5948777.1"/>
    <property type="molecule type" value="Genomic_DNA"/>
</dbReference>
<keyword evidence="2" id="KW-0812">Transmembrane</keyword>
<keyword evidence="4" id="KW-1185">Reference proteome</keyword>
<proteinExistence type="predicted"/>
<feature type="region of interest" description="Disordered" evidence="1">
    <location>
        <begin position="296"/>
        <end position="419"/>
    </location>
</feature>
<feature type="compositionally biased region" description="Polar residues" evidence="1">
    <location>
        <begin position="311"/>
        <end position="326"/>
    </location>
</feature>
<protein>
    <submittedName>
        <fullName evidence="3">Uncharacterized protein</fullName>
    </submittedName>
</protein>
<sequence length="419" mass="46717">MSSKSSAKASSSHSSHRYHRHHKHHKSASRPLLILHLLNGVFSFISIAVYAAILPVWNANFFHSTGIVRGDWPDALPILPLFITFVASLFYLTKRCIARRNTKKPGDYLQSRNKPTSSSAQCSRFQVYLTFTTLILLLTFLILAGIAGLYRFWRPAVITSSVELSSGTASSSISLSTLSLRRSLSDSSPTSLIPPTDGSPTSTSSQNVQPKVHSCSLANVFTRRCNPTLYLIGDLQIAAIATSSLVWLINLSLIVLQAREYQYQKHKHQRSLRAKAKAKFDFVEDEISKAEKGEYVTKKKIHHDKRKGHSKSPSDPSLVSQQASNISPPPLTRPKRARTVPSHGDNAASVHPTVRPKQHYYNPDITPSRSRTVREAQPDAAANLAPAPLQTSYSRAVEEARRKVKPAETMRDWMDRRYS</sequence>
<keyword evidence="2" id="KW-0472">Membrane</keyword>
<feature type="region of interest" description="Disordered" evidence="1">
    <location>
        <begin position="1"/>
        <end position="25"/>
    </location>
</feature>
<evidence type="ECO:0000313" key="4">
    <source>
        <dbReference type="Proteomes" id="UP001316803"/>
    </source>
</evidence>
<keyword evidence="2" id="KW-1133">Transmembrane helix</keyword>
<evidence type="ECO:0000313" key="3">
    <source>
        <dbReference type="EMBL" id="KAK5948777.1"/>
    </source>
</evidence>
<name>A0AAN8EEH6_9EURO</name>
<feature type="compositionally biased region" description="Low complexity" evidence="1">
    <location>
        <begin position="378"/>
        <end position="390"/>
    </location>
</feature>
<feature type="transmembrane region" description="Helical" evidence="2">
    <location>
        <begin position="127"/>
        <end position="153"/>
    </location>
</feature>
<evidence type="ECO:0000256" key="2">
    <source>
        <dbReference type="SAM" id="Phobius"/>
    </source>
</evidence>
<dbReference type="AlphaFoldDB" id="A0AAN8EEH6"/>
<feature type="compositionally biased region" description="Basic and acidic residues" evidence="1">
    <location>
        <begin position="396"/>
        <end position="419"/>
    </location>
</feature>
<comment type="caution">
    <text evidence="3">The sequence shown here is derived from an EMBL/GenBank/DDBJ whole genome shotgun (WGS) entry which is preliminary data.</text>
</comment>
<feature type="compositionally biased region" description="Low complexity" evidence="1">
    <location>
        <begin position="184"/>
        <end position="205"/>
    </location>
</feature>
<reference evidence="3 4" key="1">
    <citation type="submission" date="2022-12" db="EMBL/GenBank/DDBJ databases">
        <title>Genomic features and morphological characterization of a novel Knufia sp. strain isolated from spacecraft assembly facility.</title>
        <authorList>
            <person name="Teixeira M."/>
            <person name="Chander A.M."/>
            <person name="Stajich J.E."/>
            <person name="Venkateswaran K."/>
        </authorList>
    </citation>
    <scope>NUCLEOTIDE SEQUENCE [LARGE SCALE GENOMIC DNA]</scope>
    <source>
        <strain evidence="3 4">FJI-L2-BK-P2</strain>
    </source>
</reference>
<feature type="compositionally biased region" description="Low complexity" evidence="1">
    <location>
        <begin position="1"/>
        <end position="13"/>
    </location>
</feature>
<evidence type="ECO:0000256" key="1">
    <source>
        <dbReference type="SAM" id="MobiDB-lite"/>
    </source>
</evidence>
<feature type="transmembrane region" description="Helical" evidence="2">
    <location>
        <begin position="75"/>
        <end position="93"/>
    </location>
</feature>
<gene>
    <name evidence="3" type="ORF">OHC33_010200</name>
</gene>
<organism evidence="3 4">
    <name type="scientific">Knufia fluminis</name>
    <dbReference type="NCBI Taxonomy" id="191047"/>
    <lineage>
        <taxon>Eukaryota</taxon>
        <taxon>Fungi</taxon>
        <taxon>Dikarya</taxon>
        <taxon>Ascomycota</taxon>
        <taxon>Pezizomycotina</taxon>
        <taxon>Eurotiomycetes</taxon>
        <taxon>Chaetothyriomycetidae</taxon>
        <taxon>Chaetothyriales</taxon>
        <taxon>Trichomeriaceae</taxon>
        <taxon>Knufia</taxon>
    </lineage>
</organism>
<accession>A0AAN8EEH6</accession>
<feature type="compositionally biased region" description="Basic residues" evidence="1">
    <location>
        <begin position="14"/>
        <end position="25"/>
    </location>
</feature>
<feature type="region of interest" description="Disordered" evidence="1">
    <location>
        <begin position="184"/>
        <end position="208"/>
    </location>
</feature>
<dbReference type="Proteomes" id="UP001316803">
    <property type="component" value="Unassembled WGS sequence"/>
</dbReference>
<feature type="transmembrane region" description="Helical" evidence="2">
    <location>
        <begin position="237"/>
        <end position="256"/>
    </location>
</feature>
<feature type="compositionally biased region" description="Basic residues" evidence="1">
    <location>
        <begin position="298"/>
        <end position="310"/>
    </location>
</feature>